<keyword evidence="7" id="KW-1185">Reference proteome</keyword>
<gene>
    <name evidence="6" type="ORF">CEPIT_LOCUS21789</name>
</gene>
<dbReference type="GO" id="GO:0005762">
    <property type="term" value="C:mitochondrial large ribosomal subunit"/>
    <property type="evidence" value="ECO:0007669"/>
    <property type="project" value="TreeGrafter"/>
</dbReference>
<keyword evidence="3" id="KW-0687">Ribonucleoprotein</keyword>
<dbReference type="GO" id="GO:0003735">
    <property type="term" value="F:structural constituent of ribosome"/>
    <property type="evidence" value="ECO:0007669"/>
    <property type="project" value="InterPro"/>
</dbReference>
<dbReference type="SUPFAM" id="SSF50104">
    <property type="entry name" value="Translation proteins SH3-like domain"/>
    <property type="match status" value="1"/>
</dbReference>
<evidence type="ECO:0000259" key="5">
    <source>
        <dbReference type="SMART" id="SM01382"/>
    </source>
</evidence>
<dbReference type="GO" id="GO:0003723">
    <property type="term" value="F:RNA binding"/>
    <property type="evidence" value="ECO:0007669"/>
    <property type="project" value="TreeGrafter"/>
</dbReference>
<dbReference type="Gene3D" id="4.10.950.10">
    <property type="entry name" value="Ribosomal protein L2, domain 3"/>
    <property type="match status" value="1"/>
</dbReference>
<dbReference type="InterPro" id="IPR008991">
    <property type="entry name" value="Translation_prot_SH3-like_sf"/>
</dbReference>
<evidence type="ECO:0000256" key="1">
    <source>
        <dbReference type="ARBA" id="ARBA00005636"/>
    </source>
</evidence>
<keyword evidence="4" id="KW-1133">Transmembrane helix</keyword>
<comment type="caution">
    <text evidence="6">The sequence shown here is derived from an EMBL/GenBank/DDBJ whole genome shotgun (WGS) entry which is preliminary data.</text>
</comment>
<name>A0AAV0EAU6_9ASTE</name>
<evidence type="ECO:0000313" key="6">
    <source>
        <dbReference type="EMBL" id="CAH9117220.1"/>
    </source>
</evidence>
<proteinExistence type="inferred from homology"/>
<keyword evidence="4" id="KW-0472">Membrane</keyword>
<dbReference type="SMART" id="SM01382">
    <property type="entry name" value="Ribosomal_L2_C"/>
    <property type="match status" value="1"/>
</dbReference>
<dbReference type="Proteomes" id="UP001152523">
    <property type="component" value="Unassembled WGS sequence"/>
</dbReference>
<dbReference type="InterPro" id="IPR014726">
    <property type="entry name" value="Ribosomal_uL2_dom3"/>
</dbReference>
<dbReference type="AlphaFoldDB" id="A0AAV0EAU6"/>
<dbReference type="FunFam" id="4.10.950.10:FF:000001">
    <property type="entry name" value="50S ribosomal protein L2"/>
    <property type="match status" value="1"/>
</dbReference>
<dbReference type="PROSITE" id="PS00467">
    <property type="entry name" value="RIBOSOMAL_L2"/>
    <property type="match status" value="1"/>
</dbReference>
<dbReference type="PANTHER" id="PTHR13691:SF5">
    <property type="entry name" value="LARGE RIBOSOMAL SUBUNIT PROTEIN UL2M"/>
    <property type="match status" value="1"/>
</dbReference>
<sequence>MAKLIAKEGKSATLKLPSGEVRFISQNCSATIGQVGNVGFNQKNLGRAGAKRWLGKRPVVRGVAMNPVDHPHGGGEGRAPIGRKKPTTPWGYPALGRKLERGINIVRSSFFVIAVNIIYYSIKINRIEQIKFLHSII</sequence>
<comment type="similarity">
    <text evidence="1">Belongs to the universal ribosomal protein uL2 family.</text>
</comment>
<dbReference type="InterPro" id="IPR014722">
    <property type="entry name" value="Rib_uL2_dom2"/>
</dbReference>
<evidence type="ECO:0000256" key="3">
    <source>
        <dbReference type="ARBA" id="ARBA00023274"/>
    </source>
</evidence>
<dbReference type="PANTHER" id="PTHR13691">
    <property type="entry name" value="RIBOSOMAL PROTEIN L2"/>
    <property type="match status" value="1"/>
</dbReference>
<dbReference type="InterPro" id="IPR002171">
    <property type="entry name" value="Ribosomal_uL2"/>
</dbReference>
<dbReference type="Gene3D" id="2.30.30.30">
    <property type="match status" value="1"/>
</dbReference>
<feature type="domain" description="Large ribosomal subunit protein uL2 C-terminal" evidence="5">
    <location>
        <begin position="1"/>
        <end position="93"/>
    </location>
</feature>
<reference evidence="6" key="1">
    <citation type="submission" date="2022-07" db="EMBL/GenBank/DDBJ databases">
        <authorList>
            <person name="Macas J."/>
            <person name="Novak P."/>
            <person name="Neumann P."/>
        </authorList>
    </citation>
    <scope>NUCLEOTIDE SEQUENCE</scope>
</reference>
<dbReference type="InterPro" id="IPR022669">
    <property type="entry name" value="Ribosomal_uL2_C"/>
</dbReference>
<feature type="transmembrane region" description="Helical" evidence="4">
    <location>
        <begin position="105"/>
        <end position="122"/>
    </location>
</feature>
<protein>
    <recommendedName>
        <fullName evidence="5">Large ribosomal subunit protein uL2 C-terminal domain-containing protein</fullName>
    </recommendedName>
</protein>
<dbReference type="EMBL" id="CAMAPF010000385">
    <property type="protein sequence ID" value="CAH9117220.1"/>
    <property type="molecule type" value="Genomic_DNA"/>
</dbReference>
<organism evidence="6 7">
    <name type="scientific">Cuscuta epithymum</name>
    <dbReference type="NCBI Taxonomy" id="186058"/>
    <lineage>
        <taxon>Eukaryota</taxon>
        <taxon>Viridiplantae</taxon>
        <taxon>Streptophyta</taxon>
        <taxon>Embryophyta</taxon>
        <taxon>Tracheophyta</taxon>
        <taxon>Spermatophyta</taxon>
        <taxon>Magnoliopsida</taxon>
        <taxon>eudicotyledons</taxon>
        <taxon>Gunneridae</taxon>
        <taxon>Pentapetalae</taxon>
        <taxon>asterids</taxon>
        <taxon>lamiids</taxon>
        <taxon>Solanales</taxon>
        <taxon>Convolvulaceae</taxon>
        <taxon>Cuscuteae</taxon>
        <taxon>Cuscuta</taxon>
        <taxon>Cuscuta subgen. Cuscuta</taxon>
    </lineage>
</organism>
<keyword evidence="2" id="KW-0689">Ribosomal protein</keyword>
<evidence type="ECO:0000313" key="7">
    <source>
        <dbReference type="Proteomes" id="UP001152523"/>
    </source>
</evidence>
<dbReference type="Pfam" id="PF03947">
    <property type="entry name" value="Ribosomal_L2_C"/>
    <property type="match status" value="1"/>
</dbReference>
<accession>A0AAV0EAU6</accession>
<keyword evidence="4" id="KW-0812">Transmembrane</keyword>
<dbReference type="InterPro" id="IPR022671">
    <property type="entry name" value="Ribosomal_uL2_CS"/>
</dbReference>
<evidence type="ECO:0000256" key="4">
    <source>
        <dbReference type="SAM" id="Phobius"/>
    </source>
</evidence>
<dbReference type="GO" id="GO:0032543">
    <property type="term" value="P:mitochondrial translation"/>
    <property type="evidence" value="ECO:0007669"/>
    <property type="project" value="TreeGrafter"/>
</dbReference>
<evidence type="ECO:0000256" key="2">
    <source>
        <dbReference type="ARBA" id="ARBA00022980"/>
    </source>
</evidence>